<protein>
    <recommendedName>
        <fullName evidence="3">MarR family transcriptional regulator</fullName>
    </recommendedName>
</protein>
<organism evidence="1 2">
    <name type="scientific">Fundicoccus culcitae</name>
    <dbReference type="NCBI Taxonomy" id="2969821"/>
    <lineage>
        <taxon>Bacteria</taxon>
        <taxon>Bacillati</taxon>
        <taxon>Bacillota</taxon>
        <taxon>Bacilli</taxon>
        <taxon>Lactobacillales</taxon>
        <taxon>Aerococcaceae</taxon>
        <taxon>Fundicoccus</taxon>
    </lineage>
</organism>
<evidence type="ECO:0000313" key="2">
    <source>
        <dbReference type="Proteomes" id="UP001315967"/>
    </source>
</evidence>
<dbReference type="Proteomes" id="UP001315967">
    <property type="component" value="Chromosome"/>
</dbReference>
<dbReference type="InterPro" id="IPR036390">
    <property type="entry name" value="WH_DNA-bd_sf"/>
</dbReference>
<dbReference type="InterPro" id="IPR036388">
    <property type="entry name" value="WH-like_DNA-bd_sf"/>
</dbReference>
<reference evidence="1 2" key="1">
    <citation type="submission" date="2022-08" db="EMBL/GenBank/DDBJ databases">
        <title>Aerococcaceae sp. nov isolated from spoiled eye mask.</title>
        <authorList>
            <person name="Zhou G."/>
            <person name="Xie X.-B."/>
            <person name="Shi Q.-S."/>
            <person name="Wang Y.-S."/>
            <person name="Wen X."/>
            <person name="Peng H."/>
            <person name="Yang X.-J."/>
            <person name="Tao H.-B."/>
            <person name="Huang X.-M."/>
        </authorList>
    </citation>
    <scope>NUCLEOTIDE SEQUENCE [LARGE SCALE GENOMIC DNA]</scope>
    <source>
        <strain evidence="2">DM20194951</strain>
    </source>
</reference>
<gene>
    <name evidence="1" type="ORF">NRE15_11715</name>
</gene>
<evidence type="ECO:0008006" key="3">
    <source>
        <dbReference type="Google" id="ProtNLM"/>
    </source>
</evidence>
<dbReference type="SUPFAM" id="SSF46785">
    <property type="entry name" value="Winged helix' DNA-binding domain"/>
    <property type="match status" value="1"/>
</dbReference>
<proteinExistence type="predicted"/>
<sequence>MTERIKVTNKELDVLQALWESDVALSPSQICDTSPAFVMSSVQNNLKNLQKKNLIEQGDIIRLNMHYTRTFQPTMTKEAFILNQYPGMDILKFMEAYQKQEG</sequence>
<dbReference type="EMBL" id="CP102453">
    <property type="protein sequence ID" value="UUX33558.1"/>
    <property type="molecule type" value="Genomic_DNA"/>
</dbReference>
<dbReference type="Gene3D" id="1.10.10.10">
    <property type="entry name" value="Winged helix-like DNA-binding domain superfamily/Winged helix DNA-binding domain"/>
    <property type="match status" value="1"/>
</dbReference>
<evidence type="ECO:0000313" key="1">
    <source>
        <dbReference type="EMBL" id="UUX33558.1"/>
    </source>
</evidence>
<accession>A0ABY5P556</accession>
<name>A0ABY5P556_9LACT</name>
<dbReference type="RefSeq" id="WP_313793060.1">
    <property type="nucleotide sequence ID" value="NZ_CP102453.1"/>
</dbReference>
<keyword evidence="2" id="KW-1185">Reference proteome</keyword>